<keyword evidence="3" id="KW-1185">Reference proteome</keyword>
<dbReference type="Proteomes" id="UP000294545">
    <property type="component" value="Unassembled WGS sequence"/>
</dbReference>
<organism evidence="2 3">
    <name type="scientific">Natranaerovirga hydrolytica</name>
    <dbReference type="NCBI Taxonomy" id="680378"/>
    <lineage>
        <taxon>Bacteria</taxon>
        <taxon>Bacillati</taxon>
        <taxon>Bacillota</taxon>
        <taxon>Clostridia</taxon>
        <taxon>Lachnospirales</taxon>
        <taxon>Natranaerovirgaceae</taxon>
        <taxon>Natranaerovirga</taxon>
    </lineage>
</organism>
<dbReference type="SUPFAM" id="SSF69572">
    <property type="entry name" value="Activating enzymes of the ubiquitin-like proteins"/>
    <property type="match status" value="1"/>
</dbReference>
<gene>
    <name evidence="2" type="ORF">EDC19_1190</name>
</gene>
<dbReference type="NCBIfam" id="TIGR02354">
    <property type="entry name" value="thiF_fam2"/>
    <property type="match status" value="1"/>
</dbReference>
<dbReference type="GO" id="GO:0061503">
    <property type="term" value="F:tRNA threonylcarbamoyladenosine dehydratase"/>
    <property type="evidence" value="ECO:0007669"/>
    <property type="project" value="TreeGrafter"/>
</dbReference>
<evidence type="ECO:0000259" key="1">
    <source>
        <dbReference type="Pfam" id="PF00899"/>
    </source>
</evidence>
<dbReference type="InterPro" id="IPR045886">
    <property type="entry name" value="ThiF/MoeB/HesA"/>
</dbReference>
<keyword evidence="2" id="KW-0548">Nucleotidyltransferase</keyword>
<dbReference type="InterPro" id="IPR012729">
    <property type="entry name" value="ThiF_fam2"/>
</dbReference>
<dbReference type="Gene3D" id="3.40.50.720">
    <property type="entry name" value="NAD(P)-binding Rossmann-like Domain"/>
    <property type="match status" value="1"/>
</dbReference>
<dbReference type="AlphaFoldDB" id="A0A4R1MZX4"/>
<protein>
    <submittedName>
        <fullName evidence="2">Sulfur carrier protein ThiS adenylyltransferase</fullName>
    </submittedName>
</protein>
<comment type="caution">
    <text evidence="2">The sequence shown here is derived from an EMBL/GenBank/DDBJ whole genome shotgun (WGS) entry which is preliminary data.</text>
</comment>
<dbReference type="OrthoDB" id="9804286at2"/>
<evidence type="ECO:0000313" key="3">
    <source>
        <dbReference type="Proteomes" id="UP000294545"/>
    </source>
</evidence>
<dbReference type="InterPro" id="IPR035985">
    <property type="entry name" value="Ubiquitin-activating_enz"/>
</dbReference>
<dbReference type="GO" id="GO:0016779">
    <property type="term" value="F:nucleotidyltransferase activity"/>
    <property type="evidence" value="ECO:0007669"/>
    <property type="project" value="UniProtKB-KW"/>
</dbReference>
<dbReference type="PANTHER" id="PTHR43267:SF3">
    <property type="entry name" value="THIF PROTEIN"/>
    <property type="match status" value="1"/>
</dbReference>
<reference evidence="2 3" key="1">
    <citation type="submission" date="2019-03" db="EMBL/GenBank/DDBJ databases">
        <title>Genomic Encyclopedia of Type Strains, Phase IV (KMG-IV): sequencing the most valuable type-strain genomes for metagenomic binning, comparative biology and taxonomic classification.</title>
        <authorList>
            <person name="Goeker M."/>
        </authorList>
    </citation>
    <scope>NUCLEOTIDE SEQUENCE [LARGE SCALE GENOMIC DNA]</scope>
    <source>
        <strain evidence="2 3">DSM 24176</strain>
    </source>
</reference>
<accession>A0A4R1MZX4</accession>
<feature type="domain" description="THIF-type NAD/FAD binding fold" evidence="1">
    <location>
        <begin position="10"/>
        <end position="151"/>
    </location>
</feature>
<dbReference type="GO" id="GO:0061504">
    <property type="term" value="P:cyclic threonylcarbamoyladenosine biosynthetic process"/>
    <property type="evidence" value="ECO:0007669"/>
    <property type="project" value="TreeGrafter"/>
</dbReference>
<dbReference type="PANTHER" id="PTHR43267">
    <property type="entry name" value="TRNA THREONYLCARBAMOYLADENOSINE DEHYDRATASE"/>
    <property type="match status" value="1"/>
</dbReference>
<evidence type="ECO:0000313" key="2">
    <source>
        <dbReference type="EMBL" id="TCK98755.1"/>
    </source>
</evidence>
<name>A0A4R1MZX4_9FIRM</name>
<dbReference type="Pfam" id="PF00899">
    <property type="entry name" value="ThiF"/>
    <property type="match status" value="1"/>
</dbReference>
<dbReference type="InterPro" id="IPR000594">
    <property type="entry name" value="ThiF_NAD_FAD-bd"/>
</dbReference>
<dbReference type="GO" id="GO:0008641">
    <property type="term" value="F:ubiquitin-like modifier activating enzyme activity"/>
    <property type="evidence" value="ECO:0007669"/>
    <property type="project" value="InterPro"/>
</dbReference>
<keyword evidence="2" id="KW-0808">Transferase</keyword>
<proteinExistence type="predicted"/>
<dbReference type="RefSeq" id="WP_132281863.1">
    <property type="nucleotide sequence ID" value="NZ_SMGQ01000011.1"/>
</dbReference>
<dbReference type="EMBL" id="SMGQ01000011">
    <property type="protein sequence ID" value="TCK98755.1"/>
    <property type="molecule type" value="Genomic_DNA"/>
</dbReference>
<sequence length="206" mass="23082">MNLFEKSISEIIGQTNLKKLQQVRIGIAGAGGLGSNCAFNLVRSGFNQLLIVDFDTIEPSNLNRQFYFYHQLGQPKVKALKENLMQIQPDLQIQAIEKRLEKNNIKEIFKSCDIVVEAFDQAEYKALLIQELLEEKELIVSASGIAGWGQSDELITHLIRKNLIIIGDLKTEVTDDMPPISPKVNIAAAKQADIILEYVLGRCNVE</sequence>
<dbReference type="NCBIfam" id="NF006395">
    <property type="entry name" value="PRK08644.1"/>
    <property type="match status" value="1"/>
</dbReference>